<dbReference type="Proteomes" id="UP001201980">
    <property type="component" value="Unassembled WGS sequence"/>
</dbReference>
<proteinExistence type="predicted"/>
<evidence type="ECO:0000313" key="3">
    <source>
        <dbReference type="Proteomes" id="UP001201980"/>
    </source>
</evidence>
<organism evidence="2 3">
    <name type="scientific">Zalerion maritima</name>
    <dbReference type="NCBI Taxonomy" id="339359"/>
    <lineage>
        <taxon>Eukaryota</taxon>
        <taxon>Fungi</taxon>
        <taxon>Dikarya</taxon>
        <taxon>Ascomycota</taxon>
        <taxon>Pezizomycotina</taxon>
        <taxon>Sordariomycetes</taxon>
        <taxon>Lulworthiomycetidae</taxon>
        <taxon>Lulworthiales</taxon>
        <taxon>Lulworthiaceae</taxon>
        <taxon>Zalerion</taxon>
    </lineage>
</organism>
<feature type="compositionally biased region" description="Polar residues" evidence="1">
    <location>
        <begin position="53"/>
        <end position="73"/>
    </location>
</feature>
<gene>
    <name evidence="2" type="ORF">MKZ38_009560</name>
</gene>
<evidence type="ECO:0000256" key="1">
    <source>
        <dbReference type="SAM" id="MobiDB-lite"/>
    </source>
</evidence>
<evidence type="ECO:0000313" key="2">
    <source>
        <dbReference type="EMBL" id="KAJ2903617.1"/>
    </source>
</evidence>
<name>A0AAD5RV27_9PEZI</name>
<dbReference type="EMBL" id="JAKWBI020000076">
    <property type="protein sequence ID" value="KAJ2903617.1"/>
    <property type="molecule type" value="Genomic_DNA"/>
</dbReference>
<sequence length="111" mass="12618">MFSTNPNWKRLANPRENVLPIVCIQVEILHVYQFQHCNDAIGPKPQAAEPLLSKTSQESTMSFQDLASKQTLLNPDRNEKSYAQGSSIDNGEEKSRAWPQLKCFTNTRPRS</sequence>
<dbReference type="AlphaFoldDB" id="A0AAD5RV27"/>
<accession>A0AAD5RV27</accession>
<comment type="caution">
    <text evidence="2">The sequence shown here is derived from an EMBL/GenBank/DDBJ whole genome shotgun (WGS) entry which is preliminary data.</text>
</comment>
<feature type="region of interest" description="Disordered" evidence="1">
    <location>
        <begin position="43"/>
        <end position="111"/>
    </location>
</feature>
<protein>
    <submittedName>
        <fullName evidence="2">Uncharacterized protein</fullName>
    </submittedName>
</protein>
<reference evidence="2" key="1">
    <citation type="submission" date="2022-07" db="EMBL/GenBank/DDBJ databases">
        <title>Draft genome sequence of Zalerion maritima ATCC 34329, a (micro)plastics degrading marine fungus.</title>
        <authorList>
            <person name="Paco A."/>
            <person name="Goncalves M.F.M."/>
            <person name="Rocha-Santos T.A.P."/>
            <person name="Alves A."/>
        </authorList>
    </citation>
    <scope>NUCLEOTIDE SEQUENCE</scope>
    <source>
        <strain evidence="2">ATCC 34329</strain>
    </source>
</reference>
<keyword evidence="3" id="KW-1185">Reference proteome</keyword>